<dbReference type="InterPro" id="IPR023333">
    <property type="entry name" value="Proteasome_suB-type"/>
</dbReference>
<comment type="function">
    <text evidence="11">Component of the proteasome, a multicatalytic proteinase complex which is characterized by its ability to cleave peptides with Arg, Phe, Tyr, Leu, and Glu adjacent to the leaving group at neutral or slightly basic pH. The proteasome has an ATP-dependent proteolytic activity.</text>
</comment>
<evidence type="ECO:0000313" key="15">
    <source>
        <dbReference type="Proteomes" id="UP000790347"/>
    </source>
</evidence>
<dbReference type="PROSITE" id="PS51476">
    <property type="entry name" value="PROTEASOME_BETA_2"/>
    <property type="match status" value="1"/>
</dbReference>
<evidence type="ECO:0000256" key="10">
    <source>
        <dbReference type="PIRSR" id="PIRSR600243-1"/>
    </source>
</evidence>
<dbReference type="FunFam" id="3.60.20.10:FF:000005">
    <property type="entry name" value="Proteasome subunit beta type-2"/>
    <property type="match status" value="1"/>
</dbReference>
<keyword evidence="3" id="KW-0645">Protease</keyword>
<dbReference type="InterPro" id="IPR024689">
    <property type="entry name" value="Proteasome_bsu_C"/>
</dbReference>
<dbReference type="CDD" id="cd03763">
    <property type="entry name" value="proteasome_beta_type_7"/>
    <property type="match status" value="1"/>
</dbReference>
<evidence type="ECO:0000256" key="4">
    <source>
        <dbReference type="ARBA" id="ARBA00022698"/>
    </source>
</evidence>
<name>A0A922KZD3_DERFA</name>
<evidence type="ECO:0000256" key="5">
    <source>
        <dbReference type="ARBA" id="ARBA00022801"/>
    </source>
</evidence>
<comment type="function">
    <text evidence="8">Non-catalytic component of the proteasome, a multicatalytic proteinase complex which is characterized by its ability to cleave peptides with Arg, Phe, Tyr, Leu, and Glu adjacent to the leaving group at neutral or slightly basic pH. The proteasome has an ATP-dependent proteolytic activity.</text>
</comment>
<dbReference type="Pfam" id="PF00227">
    <property type="entry name" value="Proteasome"/>
    <property type="match status" value="1"/>
</dbReference>
<keyword evidence="7 11" id="KW-0539">Nucleus</keyword>
<sequence>MSSAILPEIPTGGFNFENFERNEYLKQKGFPIPKVQKTGTTIAGIIFKDGVILGADTRATSGNVVADKNCAKIHFLAKNMYCCGAGTAADTDYTTKMISSQLELLRLNTGKQVPVCVANRLLKQYLYRYQGYIGAALVLGGVDKFGPTLYCIHPHGSTDKIPYTTMGSGSLAAMAVFESRWKPDLSLEEGKKLVRDAIASGIFNDLGSGSNVDLCVITRHEAQYLRPYDEANVKGKREGTYQFVRNTTAIIGQPRTIPIEVESTQTIAIGVESMDTSS</sequence>
<dbReference type="EMBL" id="SDOV01000001">
    <property type="protein sequence ID" value="KAH7645173.1"/>
    <property type="molecule type" value="Genomic_DNA"/>
</dbReference>
<comment type="subunit">
    <text evidence="11">Component of the proteasome complex.</text>
</comment>
<dbReference type="GO" id="GO:0051603">
    <property type="term" value="P:proteolysis involved in protein catabolic process"/>
    <property type="evidence" value="ECO:0007669"/>
    <property type="project" value="InterPro"/>
</dbReference>
<dbReference type="InterPro" id="IPR029055">
    <property type="entry name" value="Ntn_hydrolases_N"/>
</dbReference>
<evidence type="ECO:0000259" key="12">
    <source>
        <dbReference type="Pfam" id="PF12465"/>
    </source>
</evidence>
<evidence type="ECO:0000256" key="3">
    <source>
        <dbReference type="ARBA" id="ARBA00022670"/>
    </source>
</evidence>
<keyword evidence="4" id="KW-0888">Threonine protease</keyword>
<evidence type="ECO:0000256" key="7">
    <source>
        <dbReference type="ARBA" id="ARBA00023242"/>
    </source>
</evidence>
<comment type="subunit">
    <text evidence="9">The 26S proteasome consists of a 20S proteasome core and two 19S regulatory subunits. The 20S proteasome core is composed of 28 subunits that are arranged in four stacked rings, resulting in a barrel-shaped structure. The two end rings are each formed by seven alpha subunits, and the two central rings are each formed by seven beta subunits. The catalytic chamber with the active sites is on the inside of the barrel.</text>
</comment>
<dbReference type="GO" id="GO:0005839">
    <property type="term" value="C:proteasome core complex"/>
    <property type="evidence" value="ECO:0007669"/>
    <property type="project" value="InterPro"/>
</dbReference>
<dbReference type="PRINTS" id="PR00141">
    <property type="entry name" value="PROTEASOME"/>
</dbReference>
<reference evidence="14" key="4">
    <citation type="journal article" date="2022" name="Res Sq">
        <title>Comparative Genomics Reveals Insights into the Divergent Evolution of Astigmatic Mites and Household Pest Adaptations.</title>
        <authorList>
            <person name="Xiong Q."/>
            <person name="Wan A.T.-Y."/>
            <person name="Liu X.-Y."/>
            <person name="Fung C.S.-H."/>
            <person name="Xiao X."/>
            <person name="Malainual N."/>
            <person name="Hou J."/>
            <person name="Wang L."/>
            <person name="Wang M."/>
            <person name="Yang K."/>
            <person name="Cui Y."/>
            <person name="Leung E."/>
            <person name="Nong W."/>
            <person name="Shin S.-K."/>
            <person name="Au S."/>
            <person name="Jeong K.Y."/>
            <person name="Chew F.T."/>
            <person name="Hui J."/>
            <person name="Leung T.F."/>
            <person name="Tungtrongchitr A."/>
            <person name="Zhong N."/>
            <person name="Liu Z."/>
            <person name="Tsui S."/>
        </authorList>
    </citation>
    <scope>NUCLEOTIDE SEQUENCE</scope>
    <source>
        <strain evidence="14">Derf</strain>
        <tissue evidence="14">Whole organism</tissue>
    </source>
</reference>
<keyword evidence="6 11" id="KW-0647">Proteasome</keyword>
<evidence type="ECO:0000256" key="1">
    <source>
        <dbReference type="ARBA" id="ARBA00001198"/>
    </source>
</evidence>
<dbReference type="Proteomes" id="UP000790347">
    <property type="component" value="Unassembled WGS sequence"/>
</dbReference>
<dbReference type="AlphaFoldDB" id="A0A922KZD3"/>
<keyword evidence="5" id="KW-0378">Hydrolase</keyword>
<gene>
    <name evidence="14" type="primary">PSMB7</name>
    <name evidence="14" type="ORF">DERF_013981</name>
    <name evidence="13" type="ORF">HUG17_0711</name>
</gene>
<organism evidence="14 15">
    <name type="scientific">Dermatophagoides farinae</name>
    <name type="common">American house dust mite</name>
    <dbReference type="NCBI Taxonomy" id="6954"/>
    <lineage>
        <taxon>Eukaryota</taxon>
        <taxon>Metazoa</taxon>
        <taxon>Ecdysozoa</taxon>
        <taxon>Arthropoda</taxon>
        <taxon>Chelicerata</taxon>
        <taxon>Arachnida</taxon>
        <taxon>Acari</taxon>
        <taxon>Acariformes</taxon>
        <taxon>Sarcoptiformes</taxon>
        <taxon>Astigmata</taxon>
        <taxon>Psoroptidia</taxon>
        <taxon>Analgoidea</taxon>
        <taxon>Pyroglyphidae</taxon>
        <taxon>Dermatophagoidinae</taxon>
        <taxon>Dermatophagoides</taxon>
    </lineage>
</organism>
<proteinExistence type="inferred from homology"/>
<dbReference type="Proteomes" id="UP000828236">
    <property type="component" value="Unassembled WGS sequence"/>
</dbReference>
<dbReference type="InterPro" id="IPR016050">
    <property type="entry name" value="Proteasome_bsu_CS"/>
</dbReference>
<dbReference type="InterPro" id="IPR000243">
    <property type="entry name" value="Pept_T1A_subB"/>
</dbReference>
<comment type="similarity">
    <text evidence="11">Belongs to the peptidase T1B family.</text>
</comment>
<evidence type="ECO:0000256" key="11">
    <source>
        <dbReference type="RuleBase" id="RU004203"/>
    </source>
</evidence>
<reference evidence="13" key="3">
    <citation type="journal article" date="2021" name="World Allergy Organ. J.">
        <title>Chromosome-level assembly of Dermatophagoides farinae genome and transcriptome reveals two novel allergens Der f 37 and Der f 39.</title>
        <authorList>
            <person name="Chen J."/>
            <person name="Cai Z."/>
            <person name="Fan D."/>
            <person name="Hu J."/>
            <person name="Hou Y."/>
            <person name="He Y."/>
            <person name="Zhang Z."/>
            <person name="Zhao Z."/>
            <person name="Gao P."/>
            <person name="Hu W."/>
            <person name="Sun J."/>
            <person name="Li J."/>
            <person name="Ji K."/>
        </authorList>
    </citation>
    <scope>NUCLEOTIDE SEQUENCE</scope>
    <source>
        <strain evidence="13">JKM2019</strain>
    </source>
</reference>
<evidence type="ECO:0000256" key="8">
    <source>
        <dbReference type="ARBA" id="ARBA00024953"/>
    </source>
</evidence>
<dbReference type="InterPro" id="IPR001353">
    <property type="entry name" value="Proteasome_sua/b"/>
</dbReference>
<dbReference type="Gene3D" id="3.60.20.10">
    <property type="entry name" value="Glutamine Phosphoribosylpyrophosphate, subunit 1, domain 1"/>
    <property type="match status" value="1"/>
</dbReference>
<protein>
    <recommendedName>
        <fullName evidence="11">Proteasome subunit beta</fullName>
    </recommendedName>
</protein>
<dbReference type="GO" id="GO:0005737">
    <property type="term" value="C:cytoplasm"/>
    <property type="evidence" value="ECO:0007669"/>
    <property type="project" value="UniProtKB-SubCell"/>
</dbReference>
<feature type="domain" description="Proteasome beta subunit C-terminal" evidence="12">
    <location>
        <begin position="231"/>
        <end position="253"/>
    </location>
</feature>
<evidence type="ECO:0000313" key="13">
    <source>
        <dbReference type="EMBL" id="KAH7645173.1"/>
    </source>
</evidence>
<evidence type="ECO:0000256" key="2">
    <source>
        <dbReference type="ARBA" id="ARBA00022490"/>
    </source>
</evidence>
<evidence type="ECO:0000256" key="6">
    <source>
        <dbReference type="ARBA" id="ARBA00022942"/>
    </source>
</evidence>
<comment type="catalytic activity">
    <reaction evidence="1">
        <text>Cleavage of peptide bonds with very broad specificity.</text>
        <dbReference type="EC" id="3.4.25.1"/>
    </reaction>
</comment>
<dbReference type="PANTHER" id="PTHR32194">
    <property type="entry name" value="METALLOPROTEASE TLDD"/>
    <property type="match status" value="1"/>
</dbReference>
<dbReference type="PROSITE" id="PS00854">
    <property type="entry name" value="PROTEASOME_BETA_1"/>
    <property type="match status" value="1"/>
</dbReference>
<keyword evidence="2 11" id="KW-0963">Cytoplasm</keyword>
<comment type="caution">
    <text evidence="14">The sequence shown here is derived from an EMBL/GenBank/DDBJ whole genome shotgun (WGS) entry which is preliminary data.</text>
</comment>
<dbReference type="GO" id="GO:0004298">
    <property type="term" value="F:threonine-type endopeptidase activity"/>
    <property type="evidence" value="ECO:0007669"/>
    <property type="project" value="UniProtKB-KW"/>
</dbReference>
<evidence type="ECO:0000256" key="9">
    <source>
        <dbReference type="ARBA" id="ARBA00026071"/>
    </source>
</evidence>
<dbReference type="SUPFAM" id="SSF56235">
    <property type="entry name" value="N-terminal nucleophile aminohydrolases (Ntn hydrolases)"/>
    <property type="match status" value="1"/>
</dbReference>
<keyword evidence="15" id="KW-1185">Reference proteome</keyword>
<reference evidence="14" key="1">
    <citation type="submission" date="2013-05" db="EMBL/GenBank/DDBJ databases">
        <authorList>
            <person name="Yim A.K.Y."/>
            <person name="Chan T.F."/>
            <person name="Ji K.M."/>
            <person name="Liu X.Y."/>
            <person name="Zhou J.W."/>
            <person name="Li R.Q."/>
            <person name="Yang K.Y."/>
            <person name="Li J."/>
            <person name="Li M."/>
            <person name="Law P.T.W."/>
            <person name="Wu Y.L."/>
            <person name="Cai Z.L."/>
            <person name="Qin H."/>
            <person name="Bao Y."/>
            <person name="Leung R.K.K."/>
            <person name="Ng P.K.S."/>
            <person name="Zou J."/>
            <person name="Zhong X.J."/>
            <person name="Ran P.X."/>
            <person name="Zhong N.S."/>
            <person name="Liu Z.G."/>
            <person name="Tsui S.K.W."/>
        </authorList>
    </citation>
    <scope>NUCLEOTIDE SEQUENCE</scope>
    <source>
        <strain evidence="14">Derf</strain>
        <tissue evidence="14">Whole organism</tissue>
    </source>
</reference>
<feature type="active site" description="Nucleophile" evidence="10">
    <location>
        <position position="40"/>
    </location>
</feature>
<dbReference type="GO" id="GO:0005634">
    <property type="term" value="C:nucleus"/>
    <property type="evidence" value="ECO:0007669"/>
    <property type="project" value="UniProtKB-SubCell"/>
</dbReference>
<dbReference type="PANTHER" id="PTHR32194:SF9">
    <property type="entry name" value="PROTEASOME SUBUNIT BETA"/>
    <property type="match status" value="1"/>
</dbReference>
<dbReference type="Pfam" id="PF12465">
    <property type="entry name" value="Pr_beta_C"/>
    <property type="match status" value="1"/>
</dbReference>
<accession>A0A922KZD3</accession>
<evidence type="ECO:0000313" key="14">
    <source>
        <dbReference type="EMBL" id="KAH9498058.1"/>
    </source>
</evidence>
<reference evidence="13" key="2">
    <citation type="submission" date="2020-06" db="EMBL/GenBank/DDBJ databases">
        <authorList>
            <person name="Ji K."/>
            <person name="Li J."/>
        </authorList>
    </citation>
    <scope>NUCLEOTIDE SEQUENCE</scope>
    <source>
        <strain evidence="13">JKM2019</strain>
        <tissue evidence="13">Whole body</tissue>
    </source>
</reference>
<comment type="subcellular location">
    <subcellularLocation>
        <location evidence="11">Cytoplasm</location>
    </subcellularLocation>
    <subcellularLocation>
        <location evidence="11">Nucleus</location>
    </subcellularLocation>
</comment>
<dbReference type="EMBL" id="ASGP02000007">
    <property type="protein sequence ID" value="KAH9498058.1"/>
    <property type="molecule type" value="Genomic_DNA"/>
</dbReference>
<dbReference type="OrthoDB" id="429533at2759"/>